<dbReference type="RefSeq" id="WP_264324181.1">
    <property type="nucleotide sequence ID" value="NZ_JADEXQ010000015.1"/>
</dbReference>
<dbReference type="PANTHER" id="PTHR35551:SF1">
    <property type="entry name" value="ACCLIMATION OF PHOTOSYNTHESIS TO ENVIRONMENT"/>
    <property type="match status" value="1"/>
</dbReference>
<proteinExistence type="predicted"/>
<organism evidence="2 3">
    <name type="scientific">Romeriopsis navalis LEGE 11480</name>
    <dbReference type="NCBI Taxonomy" id="2777977"/>
    <lineage>
        <taxon>Bacteria</taxon>
        <taxon>Bacillati</taxon>
        <taxon>Cyanobacteriota</taxon>
        <taxon>Cyanophyceae</taxon>
        <taxon>Leptolyngbyales</taxon>
        <taxon>Leptolyngbyaceae</taxon>
        <taxon>Romeriopsis</taxon>
        <taxon>Romeriopsis navalis</taxon>
    </lineage>
</organism>
<evidence type="ECO:0000256" key="1">
    <source>
        <dbReference type="SAM" id="Phobius"/>
    </source>
</evidence>
<dbReference type="PANTHER" id="PTHR35551">
    <property type="match status" value="1"/>
</dbReference>
<gene>
    <name evidence="2" type="ORF">IQ266_06245</name>
</gene>
<protein>
    <submittedName>
        <fullName evidence="2">DUF2854 domain-containing protein</fullName>
    </submittedName>
</protein>
<keyword evidence="1" id="KW-1133">Transmembrane helix</keyword>
<reference evidence="2" key="1">
    <citation type="submission" date="2020-10" db="EMBL/GenBank/DDBJ databases">
        <authorList>
            <person name="Castelo-Branco R."/>
            <person name="Eusebio N."/>
            <person name="Adriana R."/>
            <person name="Vieira A."/>
            <person name="Brugerolle De Fraissinette N."/>
            <person name="Rezende De Castro R."/>
            <person name="Schneider M.P."/>
            <person name="Vasconcelos V."/>
            <person name="Leao P.N."/>
        </authorList>
    </citation>
    <scope>NUCLEOTIDE SEQUENCE</scope>
    <source>
        <strain evidence="2">LEGE 11480</strain>
    </source>
</reference>
<dbReference type="AlphaFoldDB" id="A0A928VMY4"/>
<dbReference type="Proteomes" id="UP000625316">
    <property type="component" value="Unassembled WGS sequence"/>
</dbReference>
<keyword evidence="1" id="KW-0472">Membrane</keyword>
<comment type="caution">
    <text evidence="2">The sequence shown here is derived from an EMBL/GenBank/DDBJ whole genome shotgun (WGS) entry which is preliminary data.</text>
</comment>
<name>A0A928VMY4_9CYAN</name>
<feature type="transmembrane region" description="Helical" evidence="1">
    <location>
        <begin position="38"/>
        <end position="57"/>
    </location>
</feature>
<accession>A0A928VMY4</accession>
<keyword evidence="3" id="KW-1185">Reference proteome</keyword>
<sequence>MLEKIPFLGKVPFALLLLIAGGILTLIGTIAFVMNYAALNMAGFFYGIPMFLGGIAFKITELKPVPITQPLTAEVEALRESQANDTQKKIFEEVTRYRYGERAHLIAALKFLGLSPTDEERPEIVGIYETAVDGAYALILGFDSPMIKLQQWQGKQEKMSKFFGPDVRVEVAEPEEELIKVSIISTPKSQQTEAIAA</sequence>
<dbReference type="InterPro" id="IPR021275">
    <property type="entry name" value="DUF2854"/>
</dbReference>
<evidence type="ECO:0000313" key="3">
    <source>
        <dbReference type="Proteomes" id="UP000625316"/>
    </source>
</evidence>
<evidence type="ECO:0000313" key="2">
    <source>
        <dbReference type="EMBL" id="MBE9029362.1"/>
    </source>
</evidence>
<keyword evidence="1" id="KW-0812">Transmembrane</keyword>
<feature type="transmembrane region" description="Helical" evidence="1">
    <location>
        <begin position="12"/>
        <end position="32"/>
    </location>
</feature>
<dbReference type="EMBL" id="JADEXQ010000015">
    <property type="protein sequence ID" value="MBE9029362.1"/>
    <property type="molecule type" value="Genomic_DNA"/>
</dbReference>
<dbReference type="Pfam" id="PF11016">
    <property type="entry name" value="DUF2854"/>
    <property type="match status" value="1"/>
</dbReference>